<dbReference type="AlphaFoldDB" id="A0A7S3CHY2"/>
<gene>
    <name evidence="3" type="ORF">SRAS04492_LOCUS636</name>
</gene>
<evidence type="ECO:0000256" key="2">
    <source>
        <dbReference type="SAM" id="SignalP"/>
    </source>
</evidence>
<feature type="signal peptide" evidence="2">
    <location>
        <begin position="1"/>
        <end position="18"/>
    </location>
</feature>
<keyword evidence="1" id="KW-0812">Transmembrane</keyword>
<protein>
    <submittedName>
        <fullName evidence="3">Uncharacterized protein</fullName>
    </submittedName>
</protein>
<evidence type="ECO:0000256" key="1">
    <source>
        <dbReference type="SAM" id="Phobius"/>
    </source>
</evidence>
<feature type="chain" id="PRO_5030962371" evidence="2">
    <location>
        <begin position="19"/>
        <end position="118"/>
    </location>
</feature>
<keyword evidence="1" id="KW-0472">Membrane</keyword>
<accession>A0A7S3CHY2</accession>
<name>A0A7S3CHY2_9SPIT</name>
<reference evidence="3" key="1">
    <citation type="submission" date="2021-01" db="EMBL/GenBank/DDBJ databases">
        <authorList>
            <person name="Corre E."/>
            <person name="Pelletier E."/>
            <person name="Niang G."/>
            <person name="Scheremetjew M."/>
            <person name="Finn R."/>
            <person name="Kale V."/>
            <person name="Holt S."/>
            <person name="Cochrane G."/>
            <person name="Meng A."/>
            <person name="Brown T."/>
            <person name="Cohen L."/>
        </authorList>
    </citation>
    <scope>NUCLEOTIDE SEQUENCE</scope>
    <source>
        <strain evidence="3">Ras09</strain>
    </source>
</reference>
<sequence length="118" mass="13948">MKFQLLALLLSLLTFAAAHNTMEDVGPVSESTMRFIQKYIQPELIDQETQDKIDGEERPIVQSHTYQHQWLRNLFLYGFIGGSLFNCTFSGWFYSQFFQIHSWYWDCIDNTRSNLLLI</sequence>
<evidence type="ECO:0000313" key="3">
    <source>
        <dbReference type="EMBL" id="CAE0228852.1"/>
    </source>
</evidence>
<proteinExistence type="predicted"/>
<organism evidence="3">
    <name type="scientific">Strombidium rassoulzadegani</name>
    <dbReference type="NCBI Taxonomy" id="1082188"/>
    <lineage>
        <taxon>Eukaryota</taxon>
        <taxon>Sar</taxon>
        <taxon>Alveolata</taxon>
        <taxon>Ciliophora</taxon>
        <taxon>Intramacronucleata</taxon>
        <taxon>Spirotrichea</taxon>
        <taxon>Oligotrichia</taxon>
        <taxon>Strombidiidae</taxon>
        <taxon>Strombidium</taxon>
    </lineage>
</organism>
<dbReference type="EMBL" id="HBIA01001240">
    <property type="protein sequence ID" value="CAE0228852.1"/>
    <property type="molecule type" value="Transcribed_RNA"/>
</dbReference>
<keyword evidence="2" id="KW-0732">Signal</keyword>
<feature type="transmembrane region" description="Helical" evidence="1">
    <location>
        <begin position="74"/>
        <end position="94"/>
    </location>
</feature>
<keyword evidence="1" id="KW-1133">Transmembrane helix</keyword>